<feature type="transmembrane region" description="Helical" evidence="17">
    <location>
        <begin position="224"/>
        <end position="243"/>
    </location>
</feature>
<evidence type="ECO:0000256" key="6">
    <source>
        <dbReference type="ARBA" id="ARBA00022516"/>
    </source>
</evidence>
<evidence type="ECO:0000256" key="9">
    <source>
        <dbReference type="ARBA" id="ARBA00022989"/>
    </source>
</evidence>
<comment type="catalytic activity">
    <reaction evidence="1">
        <text>a CDP-1,2-diacyl-sn-glycerol + L-serine = a 1,2-diacyl-sn-glycero-3-phospho-L-serine + CMP + H(+)</text>
        <dbReference type="Rhea" id="RHEA:16913"/>
        <dbReference type="ChEBI" id="CHEBI:15378"/>
        <dbReference type="ChEBI" id="CHEBI:33384"/>
        <dbReference type="ChEBI" id="CHEBI:57262"/>
        <dbReference type="ChEBI" id="CHEBI:58332"/>
        <dbReference type="ChEBI" id="CHEBI:60377"/>
        <dbReference type="EC" id="2.7.8.8"/>
    </reaction>
</comment>
<evidence type="ECO:0000256" key="3">
    <source>
        <dbReference type="ARBA" id="ARBA00010441"/>
    </source>
</evidence>
<dbReference type="Pfam" id="PF01066">
    <property type="entry name" value="CDP-OH_P_transf"/>
    <property type="match status" value="1"/>
</dbReference>
<dbReference type="GO" id="GO:0003882">
    <property type="term" value="F:CDP-diacylglycerol-serine O-phosphatidyltransferase activity"/>
    <property type="evidence" value="ECO:0007669"/>
    <property type="project" value="UniProtKB-EC"/>
</dbReference>
<feature type="transmembrane region" description="Helical" evidence="17">
    <location>
        <begin position="255"/>
        <end position="272"/>
    </location>
</feature>
<reference evidence="18" key="1">
    <citation type="submission" date="2020-03" db="EMBL/GenBank/DDBJ databases">
        <authorList>
            <person name="Guo F."/>
        </authorList>
    </citation>
    <scope>NUCLEOTIDE SEQUENCE</scope>
    <source>
        <strain evidence="18">JCM 30134</strain>
    </source>
</reference>
<dbReference type="GO" id="GO:0016020">
    <property type="term" value="C:membrane"/>
    <property type="evidence" value="ECO:0007669"/>
    <property type="project" value="InterPro"/>
</dbReference>
<feature type="region of interest" description="Disordered" evidence="16">
    <location>
        <begin position="1"/>
        <end position="43"/>
    </location>
</feature>
<evidence type="ECO:0000256" key="16">
    <source>
        <dbReference type="SAM" id="MobiDB-lite"/>
    </source>
</evidence>
<dbReference type="NCBIfam" id="TIGR00473">
    <property type="entry name" value="pssA"/>
    <property type="match status" value="1"/>
</dbReference>
<keyword evidence="10" id="KW-0443">Lipid metabolism</keyword>
<feature type="transmembrane region" description="Helical" evidence="17">
    <location>
        <begin position="74"/>
        <end position="94"/>
    </location>
</feature>
<gene>
    <name evidence="18" type="primary">pssA</name>
    <name evidence="18" type="ORF">G8770_23510</name>
</gene>
<dbReference type="EMBL" id="JAAONZ010000036">
    <property type="protein sequence ID" value="NHO68531.1"/>
    <property type="molecule type" value="Genomic_DNA"/>
</dbReference>
<feature type="transmembrane region" description="Helical" evidence="17">
    <location>
        <begin position="278"/>
        <end position="297"/>
    </location>
</feature>
<name>A0A9E5MQG1_9GAMM</name>
<evidence type="ECO:0000256" key="8">
    <source>
        <dbReference type="ARBA" id="ARBA00022692"/>
    </source>
</evidence>
<accession>A0A9E5MQG1</accession>
<keyword evidence="11 17" id="KW-0472">Membrane</keyword>
<dbReference type="Gene3D" id="1.20.120.1760">
    <property type="match status" value="1"/>
</dbReference>
<evidence type="ECO:0000256" key="1">
    <source>
        <dbReference type="ARBA" id="ARBA00000287"/>
    </source>
</evidence>
<comment type="similarity">
    <text evidence="3 15">Belongs to the CDP-alcohol phosphatidyltransferase class-I family.</text>
</comment>
<dbReference type="GO" id="GO:0008654">
    <property type="term" value="P:phospholipid biosynthetic process"/>
    <property type="evidence" value="ECO:0007669"/>
    <property type="project" value="UniProtKB-KW"/>
</dbReference>
<comment type="subcellular location">
    <subcellularLocation>
        <location evidence="2">Endomembrane system</location>
        <topology evidence="2">Multi-pass membrane protein</topology>
    </subcellularLocation>
</comment>
<dbReference type="InterPro" id="IPR004533">
    <property type="entry name" value="CDP-diaglyc--ser_O-PTrfase"/>
</dbReference>
<dbReference type="PANTHER" id="PTHR14269">
    <property type="entry name" value="CDP-DIACYLGLYCEROL--GLYCEROL-3-PHOSPHATE 3-PHOSPHATIDYLTRANSFERASE-RELATED"/>
    <property type="match status" value="1"/>
</dbReference>
<sequence length="302" mass="32660">MKDQTPKDDEQSARPHDQQDKGLRDESVRGEGASVDSASDDAARDESILPIDLPIDEHFEEVNENGKKVRRRGIYLLPNLFTTAALFSGFYAIMAAMQGNFEFSALAILAAMIFDGLDGRVARMTNTTSEFGVQYDSLSDMVSFGVAPALVVYSWALVDLGKFGVGVAFVYVAGAALRLARFNTQVGEVDKRYFIGLASPAAAAVIAGMVWAGFDVDMAGRPSIVAGIVTALMGLLMVSNVKYSSFKELDFRGRVPFFMILLVVLAFGVVAIDPPRILLGLFGLYAASGLAMWVWSLRKKGS</sequence>
<evidence type="ECO:0000256" key="4">
    <source>
        <dbReference type="ARBA" id="ARBA00013174"/>
    </source>
</evidence>
<dbReference type="PANTHER" id="PTHR14269:SF61">
    <property type="entry name" value="CDP-DIACYLGLYCEROL--SERINE O-PHOSPHATIDYLTRANSFERASE"/>
    <property type="match status" value="1"/>
</dbReference>
<organism evidence="18 19">
    <name type="scientific">Pseudomaricurvus hydrocarbonicus</name>
    <dbReference type="NCBI Taxonomy" id="1470433"/>
    <lineage>
        <taxon>Bacteria</taxon>
        <taxon>Pseudomonadati</taxon>
        <taxon>Pseudomonadota</taxon>
        <taxon>Gammaproteobacteria</taxon>
        <taxon>Cellvibrionales</taxon>
        <taxon>Cellvibrionaceae</taxon>
        <taxon>Pseudomaricurvus</taxon>
    </lineage>
</organism>
<dbReference type="PROSITE" id="PS00379">
    <property type="entry name" value="CDP_ALCOHOL_P_TRANSF"/>
    <property type="match status" value="1"/>
</dbReference>
<keyword evidence="8 17" id="KW-0812">Transmembrane</keyword>
<keyword evidence="9 17" id="KW-1133">Transmembrane helix</keyword>
<dbReference type="AlphaFoldDB" id="A0A9E5MQG1"/>
<evidence type="ECO:0000256" key="2">
    <source>
        <dbReference type="ARBA" id="ARBA00004127"/>
    </source>
</evidence>
<protein>
    <recommendedName>
        <fullName evidence="5">CDP-diacylglycerol--serine O-phosphatidyltransferase</fullName>
        <ecNumber evidence="4">2.7.8.8</ecNumber>
    </recommendedName>
    <alternativeName>
        <fullName evidence="14">Phosphatidylserine synthase</fullName>
    </alternativeName>
</protein>
<feature type="compositionally biased region" description="Basic and acidic residues" evidence="16">
    <location>
        <begin position="1"/>
        <end position="29"/>
    </location>
</feature>
<evidence type="ECO:0000256" key="10">
    <source>
        <dbReference type="ARBA" id="ARBA00023098"/>
    </source>
</evidence>
<dbReference type="Proteomes" id="UP000787472">
    <property type="component" value="Unassembled WGS sequence"/>
</dbReference>
<dbReference type="EC" id="2.7.8.8" evidence="4"/>
<dbReference type="GO" id="GO:0012505">
    <property type="term" value="C:endomembrane system"/>
    <property type="evidence" value="ECO:0007669"/>
    <property type="project" value="UniProtKB-SubCell"/>
</dbReference>
<keyword evidence="13" id="KW-1208">Phospholipid metabolism</keyword>
<feature type="transmembrane region" description="Helical" evidence="17">
    <location>
        <begin position="193"/>
        <end position="212"/>
    </location>
</feature>
<evidence type="ECO:0000256" key="15">
    <source>
        <dbReference type="RuleBase" id="RU003750"/>
    </source>
</evidence>
<comment type="caution">
    <text evidence="18">The sequence shown here is derived from an EMBL/GenBank/DDBJ whole genome shotgun (WGS) entry which is preliminary data.</text>
</comment>
<evidence type="ECO:0000256" key="11">
    <source>
        <dbReference type="ARBA" id="ARBA00023136"/>
    </source>
</evidence>
<evidence type="ECO:0000256" key="7">
    <source>
        <dbReference type="ARBA" id="ARBA00022679"/>
    </source>
</evidence>
<dbReference type="RefSeq" id="WP_167192494.1">
    <property type="nucleotide sequence ID" value="NZ_JAAONZ010000036.1"/>
</dbReference>
<keyword evidence="19" id="KW-1185">Reference proteome</keyword>
<evidence type="ECO:0000256" key="5">
    <source>
        <dbReference type="ARBA" id="ARBA00017171"/>
    </source>
</evidence>
<evidence type="ECO:0000256" key="14">
    <source>
        <dbReference type="ARBA" id="ARBA00032361"/>
    </source>
</evidence>
<dbReference type="InterPro" id="IPR000462">
    <property type="entry name" value="CDP-OH_P_trans"/>
</dbReference>
<evidence type="ECO:0000313" key="18">
    <source>
        <dbReference type="EMBL" id="NHO68531.1"/>
    </source>
</evidence>
<evidence type="ECO:0000313" key="19">
    <source>
        <dbReference type="Proteomes" id="UP000787472"/>
    </source>
</evidence>
<dbReference type="InterPro" id="IPR048254">
    <property type="entry name" value="CDP_ALCOHOL_P_TRANSF_CS"/>
</dbReference>
<keyword evidence="6" id="KW-0444">Lipid biosynthesis</keyword>
<evidence type="ECO:0000256" key="17">
    <source>
        <dbReference type="SAM" id="Phobius"/>
    </source>
</evidence>
<dbReference type="InterPro" id="IPR050324">
    <property type="entry name" value="CDP-alcohol_PTase-I"/>
</dbReference>
<dbReference type="InterPro" id="IPR043130">
    <property type="entry name" value="CDP-OH_PTrfase_TM_dom"/>
</dbReference>
<keyword evidence="7 15" id="KW-0808">Transferase</keyword>
<evidence type="ECO:0000256" key="13">
    <source>
        <dbReference type="ARBA" id="ARBA00023264"/>
    </source>
</evidence>
<evidence type="ECO:0000256" key="12">
    <source>
        <dbReference type="ARBA" id="ARBA00023209"/>
    </source>
</evidence>
<keyword evidence="12" id="KW-0594">Phospholipid biosynthesis</keyword>
<proteinExistence type="inferred from homology"/>